<sequence>MAGQGQTAAVISAASRDATALIDRILDNLQSLIAANRRERMRTLSAASTQRSLLSRSLSTPSEMPNTSVYNVQTPYYGTAEERTSMYPTANSTSYLTNDSMTSSAPSELRTARQNSAFSDTSAGSTASTGISPSRELRHTPSELPTAKSRTSRRGRSPTLRRTTNSQSSTITPREAWSQVPVGRYSVIRPMDDQPRSNISASTGLSPFSPGSSISRSSTPFSTTESTLSLMNFNTARAISERRGFAGFPHRVNALDDADVKTARLPEDAGLHSESLVFSIYLDSDSWFTGPAQKGNRLDDADVRTARLPEDAGLQPQSGFAQKGSRLDDADLRTARLPEDASLQPQSGLAQKGSRFDDADLRTARLPEDASLQPQPGFAQKEDASLQPQSGLAQKGSRLDDADLRTARLPEDASLQPQSGLAQKGSRFDDADLRTARLPEDASLQPQPGFAQKGSRLEDADLKTARLPEDAGLLRKASRLEDADLRTARLPEDAAEQRVRSRLVFSDMNTTVVMETDGGRTGSPHYVRLLDDDNARAAIFLQNAGPSEDINARAAQLPHITADQCASRSSSADLITAVALETGGGRTGSPHYARLLDDTDTRTARLPEDAGLLHKVSRLEDADLRTARLPEDAGLLRKASRLEDADLRTARLPEDAAEQRVRSRLLFSDMNTTVVMETDGGRTGSPHYVRLLDDDNARAAIFLQNAGPSEDINARAAQLPHITADQCASRSSSADLITAVALETGGGRTGSPHYARLLDDTDTRTAVLPQDAGLLHKVSRLEDADLKTAVSHTASLGTVATAILGAPGERAISALPGDIDIKTAVLPEPAILEKVTTSILSEAPREQTVAVAQQEHQELQGSTPENPSTDVSTARSTITTVTSDESGSTTTEGSTARAYSRPDPSQDDLRTAVPGRSPCGRGYSLYPLGPSSIPTDQMMVFDSHAATEAALVPGDQNIETGPAVTREQSEQRLRTASPIGSPCGRTKFQVPLGPSAIPTDQIVILNTEATTADNKDVGASTGPAVTGQQNEYHMRTASPIGSPCGRTKFQVPLGPSAIPTDRILILKAEATEGPSMNVAESTTLSTPAVPEDTATIGGASAYTSRPVIKEQSEDRLMTAAPIGSPCGRTKLHLPLGPSAIPTDQILMMGHRRAHSPRSQRSAVANPSDFFSPTSASGRRPLTSLEREHWTFARNANSDPNASSRMKTARESSEQRPEKPKEQEKGRSASPLSPIASTAKLPSGSSLFKESGLERPQPKRTAEEQKAIDEMLQKPRTVSVSVPEAGVTQDGLPHVTVIKLWPPVEGGLQQQQFPTAGPAAHTLQAPAQNAAQNFSEMHTAILGGSMSPSHDVATAREWMMSPTPGVVTALEETTSPTKGVQTAKEVPMSPTPNVNTAKEIPPFQPEVLHTARAPEVIKPAESPGLSTAREALGPDVLDTSRLRGISGVSGGPGPDHTPFSTRVPSIRGSSVPPSGGSARSDASSSQGYNPRVHQRGLFARHPRLLRPIRISPIRPRSSMSGPDRRDRIALMRARQSQPSSRSMSSQTADSQRGRDLSFRSSLRSYPSGSSSTGMPSIGGVRLGRSGRLEDGSSRSRLLRGRSPSFRSVRSIPPAHWRRATTPSDRPRNLGTAGPAANIPTDSTTPEPASTTANSSTTTTRPGLTSTLGETPTGPTTSGSRFGRRIRPGDGYASTGPGSSSRSGLGSGEMLGRRLPSSRFGLPPAPEGWSERVRLRMSQDAGGAEGHQHNHQPLATARTSSARSIPVAAPKKMSLEKMSLIKDSSTKTARPPRRSLRRPKPQDTRPSYYGPLGKPKRINKRNIRKPRSQSTSRLVQQVEVEEVGN</sequence>
<keyword evidence="3" id="KW-1185">Reference proteome</keyword>
<feature type="region of interest" description="Disordered" evidence="1">
    <location>
        <begin position="368"/>
        <end position="399"/>
    </location>
</feature>
<gene>
    <name evidence="2" type="primary">Acey_s0014.g2428</name>
    <name evidence="2" type="ORF">Y032_0014g2428</name>
</gene>
<feature type="region of interest" description="Disordered" evidence="1">
    <location>
        <begin position="1417"/>
        <end position="1499"/>
    </location>
</feature>
<reference evidence="3" key="1">
    <citation type="journal article" date="2015" name="Nat. Genet.">
        <title>The genome and transcriptome of the zoonotic hookworm Ancylostoma ceylanicum identify infection-specific gene families.</title>
        <authorList>
            <person name="Schwarz E.M."/>
            <person name="Hu Y."/>
            <person name="Antoshechkin I."/>
            <person name="Miller M.M."/>
            <person name="Sternberg P.W."/>
            <person name="Aroian R.V."/>
        </authorList>
    </citation>
    <scope>NUCLEOTIDE SEQUENCE</scope>
    <source>
        <strain evidence="3">HY135</strain>
    </source>
</reference>
<evidence type="ECO:0000313" key="3">
    <source>
        <dbReference type="Proteomes" id="UP000024635"/>
    </source>
</evidence>
<evidence type="ECO:0000313" key="2">
    <source>
        <dbReference type="EMBL" id="EYC24298.1"/>
    </source>
</evidence>
<feature type="region of interest" description="Disordered" evidence="1">
    <location>
        <begin position="88"/>
        <end position="177"/>
    </location>
</feature>
<feature type="compositionally biased region" description="Polar residues" evidence="1">
    <location>
        <begin position="88"/>
        <end position="106"/>
    </location>
</feature>
<feature type="compositionally biased region" description="Basic residues" evidence="1">
    <location>
        <begin position="1812"/>
        <end position="1825"/>
    </location>
</feature>
<feature type="compositionally biased region" description="Low complexity" evidence="1">
    <location>
        <begin position="206"/>
        <end position="224"/>
    </location>
</feature>
<feature type="region of interest" description="Disordered" evidence="1">
    <location>
        <begin position="846"/>
        <end position="923"/>
    </location>
</feature>
<feature type="compositionally biased region" description="Low complexity" evidence="1">
    <location>
        <begin position="1473"/>
        <end position="1484"/>
    </location>
</feature>
<feature type="region of interest" description="Disordered" evidence="1">
    <location>
        <begin position="189"/>
        <end position="225"/>
    </location>
</feature>
<dbReference type="EMBL" id="JARK01001350">
    <property type="protein sequence ID" value="EYC24298.1"/>
    <property type="molecule type" value="Genomic_DNA"/>
</dbReference>
<feature type="compositionally biased region" description="Low complexity" evidence="1">
    <location>
        <begin position="1638"/>
        <end position="1678"/>
    </location>
</feature>
<proteinExistence type="predicted"/>
<dbReference type="OrthoDB" id="5877564at2759"/>
<feature type="region of interest" description="Disordered" evidence="1">
    <location>
        <begin position="1150"/>
        <end position="1263"/>
    </location>
</feature>
<feature type="compositionally biased region" description="Basic and acidic residues" evidence="1">
    <location>
        <begin position="1207"/>
        <end position="1226"/>
    </location>
</feature>
<feature type="compositionally biased region" description="Basic and acidic residues" evidence="1">
    <location>
        <begin position="1250"/>
        <end position="1263"/>
    </location>
</feature>
<feature type="compositionally biased region" description="Low complexity" evidence="1">
    <location>
        <begin position="116"/>
        <end position="134"/>
    </location>
</feature>
<dbReference type="STRING" id="53326.A0A016VC32"/>
<feature type="compositionally biased region" description="Low complexity" evidence="1">
    <location>
        <begin position="1557"/>
        <end position="1584"/>
    </location>
</feature>
<evidence type="ECO:0000256" key="1">
    <source>
        <dbReference type="SAM" id="MobiDB-lite"/>
    </source>
</evidence>
<feature type="compositionally biased region" description="Low complexity" evidence="1">
    <location>
        <begin position="1692"/>
        <end position="1713"/>
    </location>
</feature>
<feature type="compositionally biased region" description="Polar residues" evidence="1">
    <location>
        <begin position="160"/>
        <end position="172"/>
    </location>
</feature>
<protein>
    <submittedName>
        <fullName evidence="2">Uncharacterized protein</fullName>
    </submittedName>
</protein>
<feature type="compositionally biased region" description="Basic residues" evidence="1">
    <location>
        <begin position="1788"/>
        <end position="1797"/>
    </location>
</feature>
<feature type="region of interest" description="Disordered" evidence="1">
    <location>
        <begin position="1372"/>
        <end position="1395"/>
    </location>
</feature>
<organism evidence="2 3">
    <name type="scientific">Ancylostoma ceylanicum</name>
    <dbReference type="NCBI Taxonomy" id="53326"/>
    <lineage>
        <taxon>Eukaryota</taxon>
        <taxon>Metazoa</taxon>
        <taxon>Ecdysozoa</taxon>
        <taxon>Nematoda</taxon>
        <taxon>Chromadorea</taxon>
        <taxon>Rhabditida</taxon>
        <taxon>Rhabditina</taxon>
        <taxon>Rhabditomorpha</taxon>
        <taxon>Strongyloidea</taxon>
        <taxon>Ancylostomatidae</taxon>
        <taxon>Ancylostomatinae</taxon>
        <taxon>Ancylostoma</taxon>
    </lineage>
</organism>
<feature type="compositionally biased region" description="Polar residues" evidence="1">
    <location>
        <begin position="1749"/>
        <end position="1761"/>
    </location>
</feature>
<feature type="compositionally biased region" description="Low complexity" evidence="1">
    <location>
        <begin position="1531"/>
        <end position="1545"/>
    </location>
</feature>
<dbReference type="Gene3D" id="2.160.20.80">
    <property type="entry name" value="E3 ubiquitin-protein ligase SopA"/>
    <property type="match status" value="1"/>
</dbReference>
<feature type="compositionally biased region" description="Polar residues" evidence="1">
    <location>
        <begin position="1193"/>
        <end position="1205"/>
    </location>
</feature>
<feature type="compositionally biased region" description="Low complexity" evidence="1">
    <location>
        <begin position="879"/>
        <end position="895"/>
    </location>
</feature>
<feature type="compositionally biased region" description="Polar residues" evidence="1">
    <location>
        <begin position="859"/>
        <end position="878"/>
    </location>
</feature>
<feature type="compositionally biased region" description="Polar residues" evidence="1">
    <location>
        <begin position="196"/>
        <end position="205"/>
    </location>
</feature>
<comment type="caution">
    <text evidence="2">The sequence shown here is derived from an EMBL/GenBank/DDBJ whole genome shotgun (WGS) entry which is preliminary data.</text>
</comment>
<feature type="compositionally biased region" description="Polar residues" evidence="1">
    <location>
        <begin position="1158"/>
        <end position="1176"/>
    </location>
</feature>
<feature type="compositionally biased region" description="Polar residues" evidence="1">
    <location>
        <begin position="1457"/>
        <end position="1471"/>
    </location>
</feature>
<accession>A0A016VC32</accession>
<dbReference type="Proteomes" id="UP000024635">
    <property type="component" value="Unassembled WGS sequence"/>
</dbReference>
<feature type="region of interest" description="Disordered" evidence="1">
    <location>
        <begin position="1531"/>
        <end position="1843"/>
    </location>
</feature>
<name>A0A016VC32_9BILA</name>